<dbReference type="RefSeq" id="WP_374728654.1">
    <property type="nucleotide sequence ID" value="NZ_FCOC02000027.1"/>
</dbReference>
<feature type="transmembrane region" description="Helical" evidence="7">
    <location>
        <begin position="185"/>
        <end position="201"/>
    </location>
</feature>
<dbReference type="PANTHER" id="PTHR43163:SF6">
    <property type="entry name" value="DIPEPTIDE TRANSPORT SYSTEM PERMEASE PROTEIN DPPB-RELATED"/>
    <property type="match status" value="1"/>
</dbReference>
<gene>
    <name evidence="9" type="ORF">AWB64_05629</name>
</gene>
<accession>A0A158I6V6</accession>
<evidence type="ECO:0000313" key="9">
    <source>
        <dbReference type="EMBL" id="SAL52318.1"/>
    </source>
</evidence>
<proteinExistence type="inferred from homology"/>
<evidence type="ECO:0000313" key="10">
    <source>
        <dbReference type="Proteomes" id="UP000054893"/>
    </source>
</evidence>
<organism evidence="9 10">
    <name type="scientific">Caballeronia sordidicola</name>
    <name type="common">Burkholderia sordidicola</name>
    <dbReference type="NCBI Taxonomy" id="196367"/>
    <lineage>
        <taxon>Bacteria</taxon>
        <taxon>Pseudomonadati</taxon>
        <taxon>Pseudomonadota</taxon>
        <taxon>Betaproteobacteria</taxon>
        <taxon>Burkholderiales</taxon>
        <taxon>Burkholderiaceae</taxon>
        <taxon>Caballeronia</taxon>
    </lineage>
</organism>
<evidence type="ECO:0000256" key="1">
    <source>
        <dbReference type="ARBA" id="ARBA00004651"/>
    </source>
</evidence>
<keyword evidence="5 7" id="KW-1133">Transmembrane helix</keyword>
<dbReference type="GO" id="GO:0071916">
    <property type="term" value="F:dipeptide transmembrane transporter activity"/>
    <property type="evidence" value="ECO:0007669"/>
    <property type="project" value="TreeGrafter"/>
</dbReference>
<reference evidence="9 10" key="1">
    <citation type="submission" date="2016-01" db="EMBL/GenBank/DDBJ databases">
        <authorList>
            <person name="Oliw E.H."/>
        </authorList>
    </citation>
    <scope>NUCLEOTIDE SEQUENCE [LARGE SCALE GENOMIC DNA]</scope>
    <source>
        <strain evidence="9">LMG 22029</strain>
    </source>
</reference>
<feature type="transmembrane region" description="Helical" evidence="7">
    <location>
        <begin position="132"/>
        <end position="165"/>
    </location>
</feature>
<dbReference type="PANTHER" id="PTHR43163">
    <property type="entry name" value="DIPEPTIDE TRANSPORT SYSTEM PERMEASE PROTEIN DPPB-RELATED"/>
    <property type="match status" value="1"/>
</dbReference>
<dbReference type="Proteomes" id="UP000054893">
    <property type="component" value="Unassembled WGS sequence"/>
</dbReference>
<keyword evidence="4 7" id="KW-0812">Transmembrane</keyword>
<feature type="transmembrane region" description="Helical" evidence="7">
    <location>
        <begin position="12"/>
        <end position="29"/>
    </location>
</feature>
<keyword evidence="2 7" id="KW-0813">Transport</keyword>
<evidence type="ECO:0000256" key="6">
    <source>
        <dbReference type="ARBA" id="ARBA00023136"/>
    </source>
</evidence>
<feature type="transmembrane region" description="Helical" evidence="7">
    <location>
        <begin position="285"/>
        <end position="311"/>
    </location>
</feature>
<dbReference type="PROSITE" id="PS50928">
    <property type="entry name" value="ABC_TM1"/>
    <property type="match status" value="1"/>
</dbReference>
<comment type="similarity">
    <text evidence="7">Belongs to the binding-protein-dependent transport system permease family.</text>
</comment>
<name>A0A158I6V6_CABSO</name>
<keyword evidence="3" id="KW-1003">Cell membrane</keyword>
<evidence type="ECO:0000256" key="2">
    <source>
        <dbReference type="ARBA" id="ARBA00022448"/>
    </source>
</evidence>
<dbReference type="InterPro" id="IPR035906">
    <property type="entry name" value="MetI-like_sf"/>
</dbReference>
<keyword evidence="6 7" id="KW-0472">Membrane</keyword>
<evidence type="ECO:0000256" key="3">
    <source>
        <dbReference type="ARBA" id="ARBA00022475"/>
    </source>
</evidence>
<dbReference type="Pfam" id="PF00528">
    <property type="entry name" value="BPD_transp_1"/>
    <property type="match status" value="1"/>
</dbReference>
<dbReference type="Gene3D" id="1.10.3720.10">
    <property type="entry name" value="MetI-like"/>
    <property type="match status" value="1"/>
</dbReference>
<feature type="transmembrane region" description="Helical" evidence="7">
    <location>
        <begin position="239"/>
        <end position="265"/>
    </location>
</feature>
<dbReference type="InterPro" id="IPR045621">
    <property type="entry name" value="BPD_transp_1_N"/>
</dbReference>
<evidence type="ECO:0000256" key="7">
    <source>
        <dbReference type="RuleBase" id="RU363032"/>
    </source>
</evidence>
<comment type="subcellular location">
    <subcellularLocation>
        <location evidence="1 7">Cell membrane</location>
        <topology evidence="1 7">Multi-pass membrane protein</topology>
    </subcellularLocation>
</comment>
<evidence type="ECO:0000256" key="4">
    <source>
        <dbReference type="ARBA" id="ARBA00022692"/>
    </source>
</evidence>
<feature type="transmembrane region" description="Helical" evidence="7">
    <location>
        <begin position="101"/>
        <end position="125"/>
    </location>
</feature>
<protein>
    <submittedName>
        <fullName evidence="9">Binding-protein-dependent transport system inner membrane protein</fullName>
    </submittedName>
</protein>
<sequence>MIRFAAYVCRRLALALPAVLILSVLIFLLQRMLPGDPALALAGGENVDAQTLGELRHKYGLDLPVYVQYLHWVGGALHGYLGVSMRNDIGVTQLLVGKLGITLQLAFASMMLALAVGIPLGIVAATRRGRIAGVLATAFALGGISVPHFWLGILLVLAFCVHLNWFPASGYVPFSEDPLRCAMGFVLPSIVLGTGIAGVLMRHMRSAMLDALSADYVRTARAKGLTETRVVLRHALRNALMPIVTLGAIEFGQLLAGAVLTEQVFSIPGFGKLMVDSVLNRDYQVVQGLVLVSSVMFLFVSLAADMLYFVINPRLRS</sequence>
<dbReference type="EMBL" id="FCOC02000027">
    <property type="protein sequence ID" value="SAL52318.1"/>
    <property type="molecule type" value="Genomic_DNA"/>
</dbReference>
<dbReference type="GO" id="GO:0005886">
    <property type="term" value="C:plasma membrane"/>
    <property type="evidence" value="ECO:0007669"/>
    <property type="project" value="UniProtKB-SubCell"/>
</dbReference>
<evidence type="ECO:0000256" key="5">
    <source>
        <dbReference type="ARBA" id="ARBA00022989"/>
    </source>
</evidence>
<dbReference type="CDD" id="cd06261">
    <property type="entry name" value="TM_PBP2"/>
    <property type="match status" value="1"/>
</dbReference>
<dbReference type="SUPFAM" id="SSF161098">
    <property type="entry name" value="MetI-like"/>
    <property type="match status" value="1"/>
</dbReference>
<feature type="domain" description="ABC transmembrane type-1" evidence="8">
    <location>
        <begin position="99"/>
        <end position="308"/>
    </location>
</feature>
<dbReference type="InterPro" id="IPR000515">
    <property type="entry name" value="MetI-like"/>
</dbReference>
<evidence type="ECO:0000259" key="8">
    <source>
        <dbReference type="PROSITE" id="PS50928"/>
    </source>
</evidence>
<dbReference type="Pfam" id="PF19300">
    <property type="entry name" value="BPD_transp_1_N"/>
    <property type="match status" value="1"/>
</dbReference>
<dbReference type="AlphaFoldDB" id="A0A158I6V6"/>